<name>A0A9D1ERS0_9FIRM</name>
<sequence length="127" mass="14194">MHHPSADTASYESRRRLAEAAVFSCVFSAHGNRMPVAVALRSKPRTPAVFGVRTGSPMRMASNHETYFHGIPKVPADSRKQEPAAVNFYKGQLRAALNFYKISLTVCRKSGYDRDTETLLILSDNFF</sequence>
<reference evidence="1" key="1">
    <citation type="submission" date="2020-10" db="EMBL/GenBank/DDBJ databases">
        <authorList>
            <person name="Gilroy R."/>
        </authorList>
    </citation>
    <scope>NUCLEOTIDE SEQUENCE</scope>
    <source>
        <strain evidence="1">CHK190-19873</strain>
    </source>
</reference>
<protein>
    <submittedName>
        <fullName evidence="1">Uncharacterized protein</fullName>
    </submittedName>
</protein>
<dbReference type="EMBL" id="DVIQ01000023">
    <property type="protein sequence ID" value="HIS30795.1"/>
    <property type="molecule type" value="Genomic_DNA"/>
</dbReference>
<organism evidence="1 2">
    <name type="scientific">Candidatus Limivivens intestinipullorum</name>
    <dbReference type="NCBI Taxonomy" id="2840858"/>
    <lineage>
        <taxon>Bacteria</taxon>
        <taxon>Bacillati</taxon>
        <taxon>Bacillota</taxon>
        <taxon>Clostridia</taxon>
        <taxon>Lachnospirales</taxon>
        <taxon>Lachnospiraceae</taxon>
        <taxon>Lachnospiraceae incertae sedis</taxon>
        <taxon>Candidatus Limivivens</taxon>
    </lineage>
</organism>
<comment type="caution">
    <text evidence="1">The sequence shown here is derived from an EMBL/GenBank/DDBJ whole genome shotgun (WGS) entry which is preliminary data.</text>
</comment>
<proteinExistence type="predicted"/>
<dbReference type="Proteomes" id="UP000823935">
    <property type="component" value="Unassembled WGS sequence"/>
</dbReference>
<evidence type="ECO:0000313" key="2">
    <source>
        <dbReference type="Proteomes" id="UP000823935"/>
    </source>
</evidence>
<accession>A0A9D1ERS0</accession>
<reference evidence="1" key="2">
    <citation type="journal article" date="2021" name="PeerJ">
        <title>Extensive microbial diversity within the chicken gut microbiome revealed by metagenomics and culture.</title>
        <authorList>
            <person name="Gilroy R."/>
            <person name="Ravi A."/>
            <person name="Getino M."/>
            <person name="Pursley I."/>
            <person name="Horton D.L."/>
            <person name="Alikhan N.F."/>
            <person name="Baker D."/>
            <person name="Gharbi K."/>
            <person name="Hall N."/>
            <person name="Watson M."/>
            <person name="Adriaenssens E.M."/>
            <person name="Foster-Nyarko E."/>
            <person name="Jarju S."/>
            <person name="Secka A."/>
            <person name="Antonio M."/>
            <person name="Oren A."/>
            <person name="Chaudhuri R.R."/>
            <person name="La Ragione R."/>
            <person name="Hildebrand F."/>
            <person name="Pallen M.J."/>
        </authorList>
    </citation>
    <scope>NUCLEOTIDE SEQUENCE</scope>
    <source>
        <strain evidence="1">CHK190-19873</strain>
    </source>
</reference>
<evidence type="ECO:0000313" key="1">
    <source>
        <dbReference type="EMBL" id="HIS30795.1"/>
    </source>
</evidence>
<gene>
    <name evidence="1" type="ORF">IAB44_04480</name>
</gene>
<dbReference type="AlphaFoldDB" id="A0A9D1ERS0"/>